<reference evidence="3 4" key="1">
    <citation type="submission" date="2024-10" db="EMBL/GenBank/DDBJ databases">
        <title>Updated reference genomes for cyclostephanoid diatoms.</title>
        <authorList>
            <person name="Roberts W.R."/>
            <person name="Alverson A.J."/>
        </authorList>
    </citation>
    <scope>NUCLEOTIDE SEQUENCE [LARGE SCALE GENOMIC DNA]</scope>
    <source>
        <strain evidence="3 4">AJA276-08</strain>
    </source>
</reference>
<dbReference type="InterPro" id="IPR003347">
    <property type="entry name" value="JmjC_dom"/>
</dbReference>
<keyword evidence="4" id="KW-1185">Reference proteome</keyword>
<protein>
    <recommendedName>
        <fullName evidence="2">JmjC domain-containing protein</fullName>
    </recommendedName>
</protein>
<dbReference type="PROSITE" id="PS51184">
    <property type="entry name" value="JMJC"/>
    <property type="match status" value="1"/>
</dbReference>
<dbReference type="InterPro" id="IPR050910">
    <property type="entry name" value="JMJD6_ArgDemeth/LysHydrox"/>
</dbReference>
<comment type="caution">
    <text evidence="3">The sequence shown here is derived from an EMBL/GenBank/DDBJ whole genome shotgun (WGS) entry which is preliminary data.</text>
</comment>
<dbReference type="SUPFAM" id="SSF81383">
    <property type="entry name" value="F-box domain"/>
    <property type="match status" value="1"/>
</dbReference>
<evidence type="ECO:0000259" key="2">
    <source>
        <dbReference type="PROSITE" id="PS51184"/>
    </source>
</evidence>
<dbReference type="EMBL" id="JALLAZ020001748">
    <property type="protein sequence ID" value="KAL3765571.1"/>
    <property type="molecule type" value="Genomic_DNA"/>
</dbReference>
<accession>A0ABD3MNH3</accession>
<feature type="region of interest" description="Disordered" evidence="1">
    <location>
        <begin position="149"/>
        <end position="172"/>
    </location>
</feature>
<evidence type="ECO:0000313" key="4">
    <source>
        <dbReference type="Proteomes" id="UP001530315"/>
    </source>
</evidence>
<dbReference type="InterPro" id="IPR041667">
    <property type="entry name" value="Cupin_8"/>
</dbReference>
<evidence type="ECO:0000256" key="1">
    <source>
        <dbReference type="SAM" id="MobiDB-lite"/>
    </source>
</evidence>
<dbReference type="PANTHER" id="PTHR12480:SF21">
    <property type="entry name" value="JMJC DOMAIN-CONTAINING PROTEIN 8"/>
    <property type="match status" value="1"/>
</dbReference>
<dbReference type="SUPFAM" id="SSF51197">
    <property type="entry name" value="Clavaminate synthase-like"/>
    <property type="match status" value="1"/>
</dbReference>
<dbReference type="PANTHER" id="PTHR12480">
    <property type="entry name" value="ARGININE DEMETHYLASE AND LYSYL-HYDROXYLASE JMJD"/>
    <property type="match status" value="1"/>
</dbReference>
<proteinExistence type="predicted"/>
<organism evidence="3 4">
    <name type="scientific">Stephanodiscus triporus</name>
    <dbReference type="NCBI Taxonomy" id="2934178"/>
    <lineage>
        <taxon>Eukaryota</taxon>
        <taxon>Sar</taxon>
        <taxon>Stramenopiles</taxon>
        <taxon>Ochrophyta</taxon>
        <taxon>Bacillariophyta</taxon>
        <taxon>Coscinodiscophyceae</taxon>
        <taxon>Thalassiosirophycidae</taxon>
        <taxon>Stephanodiscales</taxon>
        <taxon>Stephanodiscaceae</taxon>
        <taxon>Stephanodiscus</taxon>
    </lineage>
</organism>
<gene>
    <name evidence="3" type="ORF">ACHAW5_009745</name>
</gene>
<dbReference type="SMART" id="SM00558">
    <property type="entry name" value="JmjC"/>
    <property type="match status" value="1"/>
</dbReference>
<dbReference type="Gene3D" id="2.60.120.650">
    <property type="entry name" value="Cupin"/>
    <property type="match status" value="1"/>
</dbReference>
<sequence>MPEERPPARPPSSSSSSSSDRKRRRRSSAVAMTTRPSDDEYHYYYDDDYDDDDGRGLRTLFGHPHGALPRGNVHLASSVGDDVSVRDRGLGPALRALDDESLLHVLSYVDGITLGGGVVMTSRFLYVMGHHEELWRDLALRRWGECGISVLPPPPPPSYRDGDDDDDDDDRARNDDFGGCWRDVYVHNHIRNRANATISMSSIHSKDDVEGQQRRTRYRHVPIRMSGVYSDVLFRSWLCRSFALRPSWMSTHTVPTLSREDVTVELFLTEYEAKNIPLLIEGASRDWGALKRWDEGYLRRVAGNVKFRATSGAAPLPARFALDDYLNYCHRATEEAPLYLFDRTFGTGCPQLLRDFDDDLGRTCPWWDRNANFGHDLFGVLGESRRPDYQWLIVGPKRSGSSFHIDPNCTHAWNAPIIGRKRWIFYPPGVNPPGVFPSPNGDDVCMPISIGEWFLTYWDEHVRRRSNPDPSRRPMECTARPGDVLFVPHGWWHMVLNIGDNDDDDYIDDVDDDRVGDRRGASVALTRNYVSASNLPDVLRFLDTRVGQISGCRDRRGEGAVAPEDMGREFRMALLAVEEEKGAEQEEVWELEREWEQEQDLDNDEKKCSDERLDYKTRRRKGKWADLLAKSEARAKEGWGCGAWRDLPQPTCSRRNAELNEGIDAMMTAEDRKCSSKIVRSSILARAKRPAFALDAGDARADGAGAVSPSSALEGFSFSFAFL</sequence>
<feature type="region of interest" description="Disordered" evidence="1">
    <location>
        <begin position="1"/>
        <end position="35"/>
    </location>
</feature>
<dbReference type="InterPro" id="IPR036047">
    <property type="entry name" value="F-box-like_dom_sf"/>
</dbReference>
<feature type="domain" description="JmjC" evidence="2">
    <location>
        <begin position="349"/>
        <end position="546"/>
    </location>
</feature>
<evidence type="ECO:0000313" key="3">
    <source>
        <dbReference type="EMBL" id="KAL3765571.1"/>
    </source>
</evidence>
<name>A0ABD3MNH3_9STRA</name>
<dbReference type="Pfam" id="PF13621">
    <property type="entry name" value="Cupin_8"/>
    <property type="match status" value="1"/>
</dbReference>
<dbReference type="AlphaFoldDB" id="A0ABD3MNH3"/>
<dbReference type="Proteomes" id="UP001530315">
    <property type="component" value="Unassembled WGS sequence"/>
</dbReference>